<dbReference type="AlphaFoldDB" id="A0A7L4YN41"/>
<dbReference type="PANTHER" id="PTHR34273">
    <property type="entry name" value="METHYLTHIORIBOSE KINASE"/>
    <property type="match status" value="1"/>
</dbReference>
<evidence type="ECO:0000313" key="10">
    <source>
        <dbReference type="Proteomes" id="UP000463857"/>
    </source>
</evidence>
<evidence type="ECO:0000256" key="2">
    <source>
        <dbReference type="ARBA" id="ARBA00011738"/>
    </source>
</evidence>
<reference evidence="9 10" key="1">
    <citation type="journal article" date="2018" name="Int. J. Syst. Evol. Microbiol.">
        <title>Epidermidibacterium keratini gen. nov., sp. nov., a member of the family Sporichthyaceae, isolated from keratin epidermis.</title>
        <authorList>
            <person name="Lee D.G."/>
            <person name="Trujillo M.E."/>
            <person name="Kang S."/>
            <person name="Nam J.J."/>
            <person name="Kim Y.J."/>
        </authorList>
    </citation>
    <scope>NUCLEOTIDE SEQUENCE [LARGE SCALE GENOMIC DNA]</scope>
    <source>
        <strain evidence="9 10">EPI-7</strain>
    </source>
</reference>
<dbReference type="OrthoDB" id="9777791at2"/>
<keyword evidence="5" id="KW-0547">Nucleotide-binding</keyword>
<dbReference type="EMBL" id="CP047156">
    <property type="protein sequence ID" value="QHC00303.1"/>
    <property type="molecule type" value="Genomic_DNA"/>
</dbReference>
<evidence type="ECO:0000256" key="4">
    <source>
        <dbReference type="ARBA" id="ARBA00022679"/>
    </source>
</evidence>
<dbReference type="Gene3D" id="3.90.1200.10">
    <property type="match status" value="1"/>
</dbReference>
<dbReference type="KEGG" id="eke:EK0264_08435"/>
<feature type="domain" description="Aminoglycoside phosphotransferase" evidence="8">
    <location>
        <begin position="31"/>
        <end position="280"/>
    </location>
</feature>
<dbReference type="GO" id="GO:0046522">
    <property type="term" value="F:S-methyl-5-thioribose kinase activity"/>
    <property type="evidence" value="ECO:0007669"/>
    <property type="project" value="UniProtKB-EC"/>
</dbReference>
<evidence type="ECO:0000256" key="7">
    <source>
        <dbReference type="ARBA" id="ARBA00022840"/>
    </source>
</evidence>
<dbReference type="Pfam" id="PF01636">
    <property type="entry name" value="APH"/>
    <property type="match status" value="1"/>
</dbReference>
<dbReference type="InterPro" id="IPR011009">
    <property type="entry name" value="Kinase-like_dom_sf"/>
</dbReference>
<dbReference type="Proteomes" id="UP000463857">
    <property type="component" value="Chromosome"/>
</dbReference>
<dbReference type="InterPro" id="IPR009212">
    <property type="entry name" value="Methylthioribose_kinase"/>
</dbReference>
<evidence type="ECO:0000313" key="9">
    <source>
        <dbReference type="EMBL" id="QHC00303.1"/>
    </source>
</evidence>
<dbReference type="PANTHER" id="PTHR34273:SF2">
    <property type="entry name" value="METHYLTHIORIBOSE KINASE"/>
    <property type="match status" value="1"/>
</dbReference>
<sequence length="398" mass="43730">MSESILSIESVSEYVGSRPALSSLVDAKSLTVQEVGDGNLNQVFICTDSSGARLVLKQALPYVRLVGPDWPMSEDRAAREAHTITEHSRLSAANVCALIEYDADRYVLALEDLTDHDVLRTRLNAGGPFGDVFEQMGRYVADVAFGTSWLGLGEEQFRLAAAAAVNSELCKLTEDVVFTEPYLGADRNSWRPQIDSLVRSLQADSEWVGAAMTMKRRFLTRQEALLHGDLHTGSIFIRGSAAPVSAKAFDSEFAFYGPVGYDLGLLWANIVAAASRAAVLDEPDRAASLLSHIATSWSAFESRMRDLWPERWEPSAYPDVMLSQRLTDILDDSWGFAGCEASRRIIGLAKLSDIETLDDEQYARAASAVLRIGRTALVSRGTLPIDEHIDAMHTELRL</sequence>
<dbReference type="SUPFAM" id="SSF56112">
    <property type="entry name" value="Protein kinase-like (PK-like)"/>
    <property type="match status" value="1"/>
</dbReference>
<gene>
    <name evidence="9" type="primary">mtnK</name>
    <name evidence="9" type="ORF">EK0264_08435</name>
</gene>
<dbReference type="InterPro" id="IPR002575">
    <property type="entry name" value="Aminoglycoside_PTrfase"/>
</dbReference>
<evidence type="ECO:0000256" key="3">
    <source>
        <dbReference type="ARBA" id="ARBA00012128"/>
    </source>
</evidence>
<accession>A0A7L4YN41</accession>
<organism evidence="9 10">
    <name type="scientific">Epidermidibacterium keratini</name>
    <dbReference type="NCBI Taxonomy" id="1891644"/>
    <lineage>
        <taxon>Bacteria</taxon>
        <taxon>Bacillati</taxon>
        <taxon>Actinomycetota</taxon>
        <taxon>Actinomycetes</taxon>
        <taxon>Sporichthyales</taxon>
        <taxon>Sporichthyaceae</taxon>
        <taxon>Epidermidibacterium</taxon>
    </lineage>
</organism>
<evidence type="ECO:0000256" key="5">
    <source>
        <dbReference type="ARBA" id="ARBA00022741"/>
    </source>
</evidence>
<dbReference type="GO" id="GO:0009086">
    <property type="term" value="P:methionine biosynthetic process"/>
    <property type="evidence" value="ECO:0007669"/>
    <property type="project" value="InterPro"/>
</dbReference>
<dbReference type="NCBIfam" id="TIGR01767">
    <property type="entry name" value="MTRK"/>
    <property type="match status" value="1"/>
</dbReference>
<keyword evidence="4 9" id="KW-0808">Transferase</keyword>
<protein>
    <recommendedName>
        <fullName evidence="3">S-methyl-5-thioribose kinase</fullName>
        <ecNumber evidence="3">2.7.1.100</ecNumber>
    </recommendedName>
</protein>
<dbReference type="PIRSF" id="PIRSF031134">
    <property type="entry name" value="MTRK"/>
    <property type="match status" value="1"/>
</dbReference>
<name>A0A7L4YN41_9ACTN</name>
<keyword evidence="7" id="KW-0067">ATP-binding</keyword>
<dbReference type="Gene3D" id="3.30.200.20">
    <property type="entry name" value="Phosphorylase Kinase, domain 1"/>
    <property type="match status" value="1"/>
</dbReference>
<evidence type="ECO:0000259" key="8">
    <source>
        <dbReference type="Pfam" id="PF01636"/>
    </source>
</evidence>
<keyword evidence="6 9" id="KW-0418">Kinase</keyword>
<dbReference type="GO" id="GO:0005524">
    <property type="term" value="F:ATP binding"/>
    <property type="evidence" value="ECO:0007669"/>
    <property type="project" value="UniProtKB-KW"/>
</dbReference>
<proteinExistence type="inferred from homology"/>
<dbReference type="RefSeq" id="WP_159544651.1">
    <property type="nucleotide sequence ID" value="NZ_CP047156.1"/>
</dbReference>
<dbReference type="InParanoid" id="A0A7L4YN41"/>
<evidence type="ECO:0000256" key="1">
    <source>
        <dbReference type="ARBA" id="ARBA00010165"/>
    </source>
</evidence>
<keyword evidence="10" id="KW-1185">Reference proteome</keyword>
<comment type="subunit">
    <text evidence="2">Homodimer.</text>
</comment>
<comment type="similarity">
    <text evidence="1">Belongs to the methylthioribose kinase family.</text>
</comment>
<dbReference type="EC" id="2.7.1.100" evidence="3"/>
<evidence type="ECO:0000256" key="6">
    <source>
        <dbReference type="ARBA" id="ARBA00022777"/>
    </source>
</evidence>